<feature type="domain" description="Cyclic nucleotide-binding" evidence="7">
    <location>
        <begin position="329"/>
        <end position="448"/>
    </location>
</feature>
<dbReference type="InterPro" id="IPR006685">
    <property type="entry name" value="MscS_channel_2nd"/>
</dbReference>
<dbReference type="InterPro" id="IPR018490">
    <property type="entry name" value="cNMP-bd_dom_sf"/>
</dbReference>
<dbReference type="PANTHER" id="PTHR30566">
    <property type="entry name" value="YNAI-RELATED MECHANOSENSITIVE ION CHANNEL"/>
    <property type="match status" value="1"/>
</dbReference>
<feature type="transmembrane region" description="Helical" evidence="6">
    <location>
        <begin position="108"/>
        <end position="128"/>
    </location>
</feature>
<dbReference type="SUPFAM" id="SSF50182">
    <property type="entry name" value="Sm-like ribonucleoproteins"/>
    <property type="match status" value="1"/>
</dbReference>
<dbReference type="SUPFAM" id="SSF51206">
    <property type="entry name" value="cAMP-binding domain-like"/>
    <property type="match status" value="1"/>
</dbReference>
<dbReference type="InterPro" id="IPR014710">
    <property type="entry name" value="RmlC-like_jellyroll"/>
</dbReference>
<evidence type="ECO:0000256" key="3">
    <source>
        <dbReference type="ARBA" id="ARBA00022692"/>
    </source>
</evidence>
<keyword evidence="3 6" id="KW-0812">Transmembrane</keyword>
<name>A0ABT3GM34_9BACT</name>
<dbReference type="Gene3D" id="3.30.70.100">
    <property type="match status" value="1"/>
</dbReference>
<evidence type="ECO:0000256" key="5">
    <source>
        <dbReference type="ARBA" id="ARBA00023136"/>
    </source>
</evidence>
<evidence type="ECO:0000313" key="8">
    <source>
        <dbReference type="EMBL" id="MCW1924546.1"/>
    </source>
</evidence>
<feature type="transmembrane region" description="Helical" evidence="6">
    <location>
        <begin position="47"/>
        <end position="72"/>
    </location>
</feature>
<dbReference type="PROSITE" id="PS50042">
    <property type="entry name" value="CNMP_BINDING_3"/>
    <property type="match status" value="1"/>
</dbReference>
<keyword evidence="9" id="KW-1185">Reference proteome</keyword>
<dbReference type="Proteomes" id="UP001320876">
    <property type="component" value="Unassembled WGS sequence"/>
</dbReference>
<dbReference type="InterPro" id="IPR000595">
    <property type="entry name" value="cNMP-bd_dom"/>
</dbReference>
<comment type="caution">
    <text evidence="8">The sequence shown here is derived from an EMBL/GenBank/DDBJ whole genome shotgun (WGS) entry which is preliminary data.</text>
</comment>
<sequence length="490" mass="53242">MTSPVRPHPLARIFRETAVPFAGLVLVAVLDRYRGGGFISEEDWQKVAAVSCILLGFALIYRLFCTVVLDMAVARTKGRPVPRILKHLIGMVFVFAAILLSVNVVFSGAFTSLLTLSSVIAVVVGLALRPIILDIFSGLSANLDSAFRIGDWIEIARRSGATPQAGWVEEINWRTTHLRTRSGNLVVCPNSTLSTAIITNYSRPSRLSRFDLKVKLPPELDPDRAREVLLAAVEGTVGIEGGPDAGKAPDVLITGMEASGVVYWIRFWLDPAAHSSDLAIDTVARSVLRHLQLSGIPLSEKVILHREQRELLDSVTPAARAKLLGRLALFHGVNHGSLDRLAESAALVRFDKGEVLIRQGNEDHDMFLLVEGAVEVLVTVDGREVLVASMHAGDYFGEMSLLTGEPRTATIRAATGGAAYRIDRQAVTPLLEANPDIMTQLSHNLAGRNLRRHAKENAAHDENHEEKRAGLAAVLLGKMMGIFRSAAPPN</sequence>
<keyword evidence="5 6" id="KW-0472">Membrane</keyword>
<gene>
    <name evidence="8" type="ORF">OKA05_18415</name>
</gene>
<keyword evidence="2" id="KW-1003">Cell membrane</keyword>
<dbReference type="InterPro" id="IPR010920">
    <property type="entry name" value="LSM_dom_sf"/>
</dbReference>
<dbReference type="Gene3D" id="1.10.287.1260">
    <property type="match status" value="1"/>
</dbReference>
<dbReference type="SUPFAM" id="SSF82689">
    <property type="entry name" value="Mechanosensitive channel protein MscS (YggB), C-terminal domain"/>
    <property type="match status" value="1"/>
</dbReference>
<evidence type="ECO:0000256" key="4">
    <source>
        <dbReference type="ARBA" id="ARBA00022989"/>
    </source>
</evidence>
<dbReference type="CDD" id="cd00038">
    <property type="entry name" value="CAP_ED"/>
    <property type="match status" value="1"/>
</dbReference>
<dbReference type="PANTHER" id="PTHR30566:SF5">
    <property type="entry name" value="MECHANOSENSITIVE ION CHANNEL PROTEIN 1, MITOCHONDRIAL-RELATED"/>
    <property type="match status" value="1"/>
</dbReference>
<dbReference type="SMART" id="SM00100">
    <property type="entry name" value="cNMP"/>
    <property type="match status" value="1"/>
</dbReference>
<evidence type="ECO:0000256" key="1">
    <source>
        <dbReference type="ARBA" id="ARBA00004651"/>
    </source>
</evidence>
<dbReference type="Pfam" id="PF00924">
    <property type="entry name" value="MS_channel_2nd"/>
    <property type="match status" value="1"/>
</dbReference>
<feature type="transmembrane region" description="Helical" evidence="6">
    <location>
        <begin position="84"/>
        <end position="102"/>
    </location>
</feature>
<dbReference type="InterPro" id="IPR011066">
    <property type="entry name" value="MscS_channel_C_sf"/>
</dbReference>
<evidence type="ECO:0000256" key="2">
    <source>
        <dbReference type="ARBA" id="ARBA00022475"/>
    </source>
</evidence>
<dbReference type="PROSITE" id="PS00889">
    <property type="entry name" value="CNMP_BINDING_2"/>
    <property type="match status" value="1"/>
</dbReference>
<dbReference type="Gene3D" id="2.30.30.60">
    <property type="match status" value="1"/>
</dbReference>
<dbReference type="Gene3D" id="2.60.120.10">
    <property type="entry name" value="Jelly Rolls"/>
    <property type="match status" value="1"/>
</dbReference>
<dbReference type="InterPro" id="IPR018488">
    <property type="entry name" value="cNMP-bd_CS"/>
</dbReference>
<evidence type="ECO:0000313" key="9">
    <source>
        <dbReference type="Proteomes" id="UP001320876"/>
    </source>
</evidence>
<comment type="subcellular location">
    <subcellularLocation>
        <location evidence="1">Cell membrane</location>
        <topology evidence="1">Multi-pass membrane protein</topology>
    </subcellularLocation>
</comment>
<reference evidence="8 9" key="1">
    <citation type="submission" date="2022-10" db="EMBL/GenBank/DDBJ databases">
        <title>Luteolibacter arcticus strain CCTCC AB 2014275, whole genome shotgun sequencing project.</title>
        <authorList>
            <person name="Zhao G."/>
            <person name="Shen L."/>
        </authorList>
    </citation>
    <scope>NUCLEOTIDE SEQUENCE [LARGE SCALE GENOMIC DNA]</scope>
    <source>
        <strain evidence="8 9">CCTCC AB 2014275</strain>
    </source>
</reference>
<dbReference type="PRINTS" id="PR00103">
    <property type="entry name" value="CAMPKINASE"/>
</dbReference>
<proteinExistence type="predicted"/>
<dbReference type="RefSeq" id="WP_264488653.1">
    <property type="nucleotide sequence ID" value="NZ_JAPDDT010000008.1"/>
</dbReference>
<evidence type="ECO:0000256" key="6">
    <source>
        <dbReference type="SAM" id="Phobius"/>
    </source>
</evidence>
<keyword evidence="4 6" id="KW-1133">Transmembrane helix</keyword>
<protein>
    <submittedName>
        <fullName evidence="8">Mechanosensitive ion channel family protein</fullName>
    </submittedName>
</protein>
<organism evidence="8 9">
    <name type="scientific">Luteolibacter arcticus</name>
    <dbReference type="NCBI Taxonomy" id="1581411"/>
    <lineage>
        <taxon>Bacteria</taxon>
        <taxon>Pseudomonadati</taxon>
        <taxon>Verrucomicrobiota</taxon>
        <taxon>Verrucomicrobiia</taxon>
        <taxon>Verrucomicrobiales</taxon>
        <taxon>Verrucomicrobiaceae</taxon>
        <taxon>Luteolibacter</taxon>
    </lineage>
</organism>
<dbReference type="InterPro" id="IPR023408">
    <property type="entry name" value="MscS_beta-dom_sf"/>
</dbReference>
<evidence type="ECO:0000259" key="7">
    <source>
        <dbReference type="PROSITE" id="PS50042"/>
    </source>
</evidence>
<accession>A0ABT3GM34</accession>
<dbReference type="Pfam" id="PF00027">
    <property type="entry name" value="cNMP_binding"/>
    <property type="match status" value="1"/>
</dbReference>
<dbReference type="EMBL" id="JAPDDT010000008">
    <property type="protein sequence ID" value="MCW1924546.1"/>
    <property type="molecule type" value="Genomic_DNA"/>
</dbReference>